<comment type="caution">
    <text evidence="4">The sequence shown here is derived from an EMBL/GenBank/DDBJ whole genome shotgun (WGS) entry which is preliminary data.</text>
</comment>
<dbReference type="RefSeq" id="WP_139635628.1">
    <property type="nucleotide sequence ID" value="NZ_VDLX02000020.1"/>
</dbReference>
<dbReference type="SUPFAM" id="SSF56784">
    <property type="entry name" value="HAD-like"/>
    <property type="match status" value="1"/>
</dbReference>
<organism evidence="4 5">
    <name type="scientific">Nonomuraea phyllanthi</name>
    <dbReference type="NCBI Taxonomy" id="2219224"/>
    <lineage>
        <taxon>Bacteria</taxon>
        <taxon>Bacillati</taxon>
        <taxon>Actinomycetota</taxon>
        <taxon>Actinomycetes</taxon>
        <taxon>Streptosporangiales</taxon>
        <taxon>Streptosporangiaceae</taxon>
        <taxon>Nonomuraea</taxon>
    </lineage>
</organism>
<dbReference type="InterPro" id="IPR006439">
    <property type="entry name" value="HAD-SF_hydro_IA"/>
</dbReference>
<protein>
    <submittedName>
        <fullName evidence="4">HAD-IA family hydrolase</fullName>
    </submittedName>
</protein>
<comment type="cofactor">
    <cofactor evidence="1">
        <name>Mg(2+)</name>
        <dbReference type="ChEBI" id="CHEBI:18420"/>
    </cofactor>
</comment>
<evidence type="ECO:0000256" key="2">
    <source>
        <dbReference type="ARBA" id="ARBA00022801"/>
    </source>
</evidence>
<evidence type="ECO:0000256" key="1">
    <source>
        <dbReference type="ARBA" id="ARBA00001946"/>
    </source>
</evidence>
<keyword evidence="2 4" id="KW-0378">Hydrolase</keyword>
<dbReference type="AlphaFoldDB" id="A0A5C4VLR7"/>
<dbReference type="GO" id="GO:0044281">
    <property type="term" value="P:small molecule metabolic process"/>
    <property type="evidence" value="ECO:0007669"/>
    <property type="project" value="UniProtKB-ARBA"/>
</dbReference>
<dbReference type="NCBIfam" id="TIGR01549">
    <property type="entry name" value="HAD-SF-IA-v1"/>
    <property type="match status" value="1"/>
</dbReference>
<name>A0A5C4VLR7_9ACTN</name>
<dbReference type="OrthoDB" id="3680851at2"/>
<sequence>MTRPLALFDLDNTLIDRLAAFKRWAAEFAAERRLGDGAVPWLVALDADGSLPMDAFFSRVRERFGLPEPAGELWLAYRARLPLLVSCRGEVLDGLGRLRAAGWVVGIVTNGMADNQTGKLERTGLAARVDGWAISEAEGVRKPDVRLFEIAARRCGAELGAGGWVVGDDPVKDIQGGRAAGLRTIWIDRGVTAGSAGEGSGVEAGGGSSAVAADHAVGDVLSAIELLIRSGSSSG</sequence>
<reference evidence="4 5" key="1">
    <citation type="submission" date="2019-10" db="EMBL/GenBank/DDBJ databases">
        <title>Nonomuraea sp. nov., isolated from Phyllanthus amarus.</title>
        <authorList>
            <person name="Klykleung N."/>
            <person name="Tanasupawat S."/>
        </authorList>
    </citation>
    <scope>NUCLEOTIDE SEQUENCE [LARGE SCALE GENOMIC DNA]</scope>
    <source>
        <strain evidence="4 5">PA1-10</strain>
    </source>
</reference>
<dbReference type="InterPro" id="IPR023214">
    <property type="entry name" value="HAD_sf"/>
</dbReference>
<dbReference type="InterPro" id="IPR036412">
    <property type="entry name" value="HAD-like_sf"/>
</dbReference>
<dbReference type="Gene3D" id="3.40.50.1000">
    <property type="entry name" value="HAD superfamily/HAD-like"/>
    <property type="match status" value="1"/>
</dbReference>
<evidence type="ECO:0000256" key="3">
    <source>
        <dbReference type="ARBA" id="ARBA00022842"/>
    </source>
</evidence>
<keyword evidence="5" id="KW-1185">Reference proteome</keyword>
<evidence type="ECO:0000313" key="5">
    <source>
        <dbReference type="Proteomes" id="UP000312512"/>
    </source>
</evidence>
<gene>
    <name evidence="4" type="ORF">FH608_040010</name>
</gene>
<keyword evidence="3" id="KW-0460">Magnesium</keyword>
<proteinExistence type="predicted"/>
<dbReference type="EMBL" id="VDLX02000020">
    <property type="protein sequence ID" value="KAB8189386.1"/>
    <property type="molecule type" value="Genomic_DNA"/>
</dbReference>
<dbReference type="InterPro" id="IPR051400">
    <property type="entry name" value="HAD-like_hydrolase"/>
</dbReference>
<dbReference type="Pfam" id="PF00702">
    <property type="entry name" value="Hydrolase"/>
    <property type="match status" value="1"/>
</dbReference>
<evidence type="ECO:0000313" key="4">
    <source>
        <dbReference type="EMBL" id="KAB8189386.1"/>
    </source>
</evidence>
<dbReference type="PANTHER" id="PTHR46470">
    <property type="entry name" value="N-ACYLNEURAMINATE-9-PHOSPHATASE"/>
    <property type="match status" value="1"/>
</dbReference>
<dbReference type="SFLD" id="SFLDG01129">
    <property type="entry name" value="C1.5:_HAD__Beta-PGM__Phosphata"/>
    <property type="match status" value="1"/>
</dbReference>
<accession>A0A5C4VLR7</accession>
<dbReference type="Proteomes" id="UP000312512">
    <property type="component" value="Unassembled WGS sequence"/>
</dbReference>
<dbReference type="SFLD" id="SFLDS00003">
    <property type="entry name" value="Haloacid_Dehalogenase"/>
    <property type="match status" value="1"/>
</dbReference>
<dbReference type="GO" id="GO:0016787">
    <property type="term" value="F:hydrolase activity"/>
    <property type="evidence" value="ECO:0007669"/>
    <property type="project" value="UniProtKB-KW"/>
</dbReference>